<dbReference type="GO" id="GO:0005524">
    <property type="term" value="F:ATP binding"/>
    <property type="evidence" value="ECO:0007669"/>
    <property type="project" value="UniProtKB-UniRule"/>
</dbReference>
<evidence type="ECO:0000256" key="11">
    <source>
        <dbReference type="PIRNR" id="PIRNR001174"/>
    </source>
</evidence>
<accession>A0A840SK97</accession>
<dbReference type="PIRSF" id="PIRSF001174">
    <property type="entry name" value="Lon_proteas"/>
    <property type="match status" value="1"/>
</dbReference>
<dbReference type="GO" id="GO:0004252">
    <property type="term" value="F:serine-type endopeptidase activity"/>
    <property type="evidence" value="ECO:0007669"/>
    <property type="project" value="UniProtKB-UniRule"/>
</dbReference>
<dbReference type="InterPro" id="IPR020568">
    <property type="entry name" value="Ribosomal_Su5_D2-typ_SF"/>
</dbReference>
<evidence type="ECO:0000256" key="3">
    <source>
        <dbReference type="ARBA" id="ARBA00022670"/>
    </source>
</evidence>
<dbReference type="SUPFAM" id="SSF54211">
    <property type="entry name" value="Ribosomal protein S5 domain 2-like"/>
    <property type="match status" value="1"/>
</dbReference>
<evidence type="ECO:0000256" key="7">
    <source>
        <dbReference type="ARBA" id="ARBA00022840"/>
    </source>
</evidence>
<dbReference type="InterPro" id="IPR015947">
    <property type="entry name" value="PUA-like_sf"/>
</dbReference>
<comment type="function">
    <text evidence="10">ATP-dependent serine protease that mediates the selective degradation of mutant and abnormal proteins as well as certain short-lived regulatory proteins. Required for cellular homeostasis and for survival from DNA damage and developmental changes induced by stress. Degrades polypeptides processively to yield small peptide fragments that are 5 to 10 amino acids long. Binds to DNA in a double-stranded, site-specific manner.</text>
</comment>
<evidence type="ECO:0000259" key="16">
    <source>
        <dbReference type="PROSITE" id="PS51786"/>
    </source>
</evidence>
<dbReference type="Proteomes" id="UP000578697">
    <property type="component" value="Unassembled WGS sequence"/>
</dbReference>
<reference evidence="18 19" key="1">
    <citation type="submission" date="2020-08" db="EMBL/GenBank/DDBJ databases">
        <title>Genomic Encyclopedia of Type Strains, Phase IV (KMG-IV): sequencing the most valuable type-strain genomes for metagenomic binning, comparative biology and taxonomic classification.</title>
        <authorList>
            <person name="Goeker M."/>
        </authorList>
    </citation>
    <scope>NUCLEOTIDE SEQUENCE [LARGE SCALE GENOMIC DNA]</scope>
    <source>
        <strain evidence="18 19">DSM 103679</strain>
    </source>
</reference>
<evidence type="ECO:0000256" key="1">
    <source>
        <dbReference type="ARBA" id="ARBA00004496"/>
    </source>
</evidence>
<dbReference type="InterPro" id="IPR003111">
    <property type="entry name" value="Lon_prtase_N"/>
</dbReference>
<evidence type="ECO:0000256" key="14">
    <source>
        <dbReference type="PROSITE-ProRule" id="PRU01122"/>
    </source>
</evidence>
<dbReference type="AlphaFoldDB" id="A0A840SK97"/>
<dbReference type="InterPro" id="IPR004815">
    <property type="entry name" value="Lon_bac/euk-typ"/>
</dbReference>
<dbReference type="GO" id="GO:0016887">
    <property type="term" value="F:ATP hydrolysis activity"/>
    <property type="evidence" value="ECO:0007669"/>
    <property type="project" value="UniProtKB-UniRule"/>
</dbReference>
<evidence type="ECO:0000256" key="10">
    <source>
        <dbReference type="HAMAP-Rule" id="MF_01973"/>
    </source>
</evidence>
<evidence type="ECO:0000259" key="17">
    <source>
        <dbReference type="PROSITE" id="PS51787"/>
    </source>
</evidence>
<sequence length="805" mass="90363">MSKKDKLTDNEDLSISDSTTLMPQEMNLPDKLCLLPLGGIPIFPGIFTPFMVNSNDDIKTIEEAYKGDGYVGFVLLKEDKKNPSAADLYKVGTAARIIKKTNLPDGAVNLFVSTIIRFRIKKILSSESPMVAAVEYLPDTGENSFEVKALTRALISEMREIGEANALVSEEMRMNLNNINHPGKIADFITSILNIEKTEQQKILETVDVRKRMEKVLVFIKKEQEILRVQKKIQTELNEKIEKNQREYFLREEMKSIQEELGVGNSHAGEYQKFKSKIDSFKFEGEIKETLDSELDKFQMMDSHDPDYNNIRSYLELVCSLPWNDEPVEDYNIENAEKILEKDHYGLEDVKKRILEYLAVRKLKNDGKGAVLILCGPPGVGKTSVGRSIANCMNKPFYRFSVGGEHDQAKIKGFLRTYIGAQPGQIIEGLKLSKTKAPVFMIDEVDKMNASNQGDPSAALLEVLDPEQNVTFRDTYLGLPFDLSSVFFILTANTLDTIPQPLLDRAEIIELSGYIDQEKTEIAKKYLLPKILVKDGFAKNQVKFTKEAYSLIAREYAREAGVRNYEKCMDKILRKIVLEQSQKFKDSKKSLKENLAGNTFIIGEPEVRKYLGKSVFDESQIKKADIPGTAIGLAWTSMGGDTLLLESIAYRSEKGGLQLTGQMGDVMKESAQIALNWSKQYAIAKGIKDSSWFEENTIHLHIPEGATPKDGPSAGITMATTFISLMKGKKIKPNLAMTGELSLTGQVLPIGGLREKTVAAKRNHIKTILIPKANERDLDEIPAHVKNGIRFIPVSRVEEVIDFVF</sequence>
<feature type="active site" evidence="10 12">
    <location>
        <position position="713"/>
    </location>
</feature>
<proteinExistence type="evidence at transcript level"/>
<dbReference type="GO" id="GO:0006515">
    <property type="term" value="P:protein quality control for misfolded or incompletely synthesized proteins"/>
    <property type="evidence" value="ECO:0007669"/>
    <property type="project" value="UniProtKB-UniRule"/>
</dbReference>
<dbReference type="GO" id="GO:0034605">
    <property type="term" value="P:cellular response to heat"/>
    <property type="evidence" value="ECO:0007669"/>
    <property type="project" value="UniProtKB-UniRule"/>
</dbReference>
<evidence type="ECO:0000256" key="8">
    <source>
        <dbReference type="ARBA" id="ARBA00023016"/>
    </source>
</evidence>
<keyword evidence="5 10" id="KW-0378">Hydrolase</keyword>
<dbReference type="SMART" id="SM00464">
    <property type="entry name" value="LON"/>
    <property type="match status" value="1"/>
</dbReference>
<evidence type="ECO:0000256" key="5">
    <source>
        <dbReference type="ARBA" id="ARBA00022801"/>
    </source>
</evidence>
<name>A0A840SK97_9SPIR</name>
<comment type="similarity">
    <text evidence="10 11 14 15">Belongs to the peptidase S16 family.</text>
</comment>
<dbReference type="NCBIfam" id="TIGR00763">
    <property type="entry name" value="lon"/>
    <property type="match status" value="1"/>
</dbReference>
<dbReference type="PANTHER" id="PTHR43718">
    <property type="entry name" value="LON PROTEASE"/>
    <property type="match status" value="1"/>
</dbReference>
<dbReference type="InterPro" id="IPR054594">
    <property type="entry name" value="Lon_lid"/>
</dbReference>
<comment type="induction">
    <text evidence="10">By heat shock.</text>
</comment>
<dbReference type="InterPro" id="IPR046336">
    <property type="entry name" value="Lon_prtase_N_sf"/>
</dbReference>
<organism evidence="18 19">
    <name type="scientific">Treponema rectale</name>
    <dbReference type="NCBI Taxonomy" id="744512"/>
    <lineage>
        <taxon>Bacteria</taxon>
        <taxon>Pseudomonadati</taxon>
        <taxon>Spirochaetota</taxon>
        <taxon>Spirochaetia</taxon>
        <taxon>Spirochaetales</taxon>
        <taxon>Treponemataceae</taxon>
        <taxon>Treponema</taxon>
    </lineage>
</organism>
<comment type="caution">
    <text evidence="18">The sequence shown here is derived from an EMBL/GenBank/DDBJ whole genome shotgun (WGS) entry which is preliminary data.</text>
</comment>
<evidence type="ECO:0000256" key="13">
    <source>
        <dbReference type="PIRSR" id="PIRSR001174-2"/>
    </source>
</evidence>
<keyword evidence="7 10" id="KW-0067">ATP-binding</keyword>
<keyword evidence="2 10" id="KW-0963">Cytoplasm</keyword>
<dbReference type="InterPro" id="IPR014721">
    <property type="entry name" value="Ribsml_uS5_D2-typ_fold_subgr"/>
</dbReference>
<dbReference type="HAMAP" id="MF_01973">
    <property type="entry name" value="lon_bact"/>
    <property type="match status" value="1"/>
</dbReference>
<evidence type="ECO:0000256" key="6">
    <source>
        <dbReference type="ARBA" id="ARBA00022825"/>
    </source>
</evidence>
<dbReference type="GO" id="GO:0004176">
    <property type="term" value="F:ATP-dependent peptidase activity"/>
    <property type="evidence" value="ECO:0007669"/>
    <property type="project" value="UniProtKB-UniRule"/>
</dbReference>
<dbReference type="InterPro" id="IPR003593">
    <property type="entry name" value="AAA+_ATPase"/>
</dbReference>
<evidence type="ECO:0000256" key="12">
    <source>
        <dbReference type="PIRSR" id="PIRSR001174-1"/>
    </source>
</evidence>
<dbReference type="Pfam" id="PF00004">
    <property type="entry name" value="AAA"/>
    <property type="match status" value="1"/>
</dbReference>
<keyword evidence="4 10" id="KW-0547">Nucleotide-binding</keyword>
<comment type="catalytic activity">
    <reaction evidence="9 10 11 14">
        <text>Hydrolysis of proteins in presence of ATP.</text>
        <dbReference type="EC" id="3.4.21.53"/>
    </reaction>
</comment>
<dbReference type="InterPro" id="IPR027065">
    <property type="entry name" value="Lon_Prtase"/>
</dbReference>
<dbReference type="Gene3D" id="3.30.230.10">
    <property type="match status" value="1"/>
</dbReference>
<dbReference type="SMART" id="SM00382">
    <property type="entry name" value="AAA"/>
    <property type="match status" value="1"/>
</dbReference>
<dbReference type="PROSITE" id="PS01046">
    <property type="entry name" value="LON_SER"/>
    <property type="match status" value="1"/>
</dbReference>
<dbReference type="InterPro" id="IPR027417">
    <property type="entry name" value="P-loop_NTPase"/>
</dbReference>
<dbReference type="PROSITE" id="PS51787">
    <property type="entry name" value="LON_N"/>
    <property type="match status" value="1"/>
</dbReference>
<keyword evidence="3 10" id="KW-0645">Protease</keyword>
<protein>
    <recommendedName>
        <fullName evidence="10 11">Lon protease</fullName>
        <ecNumber evidence="10 11">3.4.21.53</ecNumber>
    </recommendedName>
    <alternativeName>
        <fullName evidence="10">ATP-dependent protease La</fullName>
    </alternativeName>
</protein>
<dbReference type="Gene3D" id="1.20.58.1480">
    <property type="match status" value="1"/>
</dbReference>
<feature type="domain" description="Lon proteolytic" evidence="16">
    <location>
        <begin position="624"/>
        <end position="805"/>
    </location>
</feature>
<evidence type="ECO:0000313" key="19">
    <source>
        <dbReference type="Proteomes" id="UP000578697"/>
    </source>
</evidence>
<evidence type="ECO:0000256" key="4">
    <source>
        <dbReference type="ARBA" id="ARBA00022741"/>
    </source>
</evidence>
<dbReference type="FunFam" id="3.40.50.300:FF:000021">
    <property type="entry name" value="Lon protease homolog"/>
    <property type="match status" value="1"/>
</dbReference>
<dbReference type="Gene3D" id="1.20.5.5270">
    <property type="match status" value="1"/>
</dbReference>
<dbReference type="Pfam" id="PF22667">
    <property type="entry name" value="Lon_lid"/>
    <property type="match status" value="1"/>
</dbReference>
<keyword evidence="19" id="KW-1185">Reference proteome</keyword>
<keyword evidence="8 10" id="KW-0346">Stress response</keyword>
<keyword evidence="6 10" id="KW-0720">Serine protease</keyword>
<dbReference type="Pfam" id="PF02190">
    <property type="entry name" value="LON_substr_bdg"/>
    <property type="match status" value="1"/>
</dbReference>
<dbReference type="GO" id="GO:0005737">
    <property type="term" value="C:cytoplasm"/>
    <property type="evidence" value="ECO:0007669"/>
    <property type="project" value="UniProtKB-SubCell"/>
</dbReference>
<dbReference type="Pfam" id="PF05362">
    <property type="entry name" value="Lon_C"/>
    <property type="match status" value="1"/>
</dbReference>
<evidence type="ECO:0000256" key="2">
    <source>
        <dbReference type="ARBA" id="ARBA00022490"/>
    </source>
</evidence>
<dbReference type="InterPro" id="IPR003959">
    <property type="entry name" value="ATPase_AAA_core"/>
</dbReference>
<feature type="active site" evidence="10 12">
    <location>
        <position position="756"/>
    </location>
</feature>
<dbReference type="PROSITE" id="PS51786">
    <property type="entry name" value="LON_PROTEOLYTIC"/>
    <property type="match status" value="1"/>
</dbReference>
<feature type="domain" description="Lon N-terminal" evidence="17">
    <location>
        <begin position="32"/>
        <end position="224"/>
    </location>
</feature>
<feature type="binding site" evidence="10 13">
    <location>
        <begin position="376"/>
        <end position="383"/>
    </location>
    <ligand>
        <name>ATP</name>
        <dbReference type="ChEBI" id="CHEBI:30616"/>
    </ligand>
</feature>
<dbReference type="Gene3D" id="3.40.50.300">
    <property type="entry name" value="P-loop containing nucleotide triphosphate hydrolases"/>
    <property type="match status" value="1"/>
</dbReference>
<evidence type="ECO:0000313" key="18">
    <source>
        <dbReference type="EMBL" id="MBB5219772.1"/>
    </source>
</evidence>
<evidence type="ECO:0000256" key="9">
    <source>
        <dbReference type="ARBA" id="ARBA00050665"/>
    </source>
</evidence>
<dbReference type="CDD" id="cd19500">
    <property type="entry name" value="RecA-like_Lon"/>
    <property type="match status" value="1"/>
</dbReference>
<dbReference type="Gene3D" id="1.10.8.60">
    <property type="match status" value="1"/>
</dbReference>
<dbReference type="SUPFAM" id="SSF52540">
    <property type="entry name" value="P-loop containing nucleoside triphosphate hydrolases"/>
    <property type="match status" value="1"/>
</dbReference>
<dbReference type="InterPro" id="IPR008268">
    <property type="entry name" value="Peptidase_S16_AS"/>
</dbReference>
<dbReference type="GO" id="GO:0043565">
    <property type="term" value="F:sequence-specific DNA binding"/>
    <property type="evidence" value="ECO:0007669"/>
    <property type="project" value="UniProtKB-UniRule"/>
</dbReference>
<comment type="subcellular location">
    <subcellularLocation>
        <location evidence="1 10 11">Cytoplasm</location>
    </subcellularLocation>
</comment>
<dbReference type="PANTHER" id="PTHR43718:SF2">
    <property type="entry name" value="LON PROTEASE HOMOLOG, MITOCHONDRIAL"/>
    <property type="match status" value="1"/>
</dbReference>
<gene>
    <name evidence="10" type="primary">lon</name>
    <name evidence="18" type="ORF">HNP77_002154</name>
</gene>
<dbReference type="EC" id="3.4.21.53" evidence="10 11"/>
<dbReference type="InterPro" id="IPR027543">
    <property type="entry name" value="Lon_bac"/>
</dbReference>
<dbReference type="Gene3D" id="2.30.130.40">
    <property type="entry name" value="LON domain-like"/>
    <property type="match status" value="1"/>
</dbReference>
<comment type="subunit">
    <text evidence="10 11">Homohexamer. Organized in a ring with a central cavity.</text>
</comment>
<dbReference type="EMBL" id="JACHFR010000003">
    <property type="protein sequence ID" value="MBB5219772.1"/>
    <property type="molecule type" value="Genomic_DNA"/>
</dbReference>
<dbReference type="PRINTS" id="PR00830">
    <property type="entry name" value="ENDOLAPTASE"/>
</dbReference>
<dbReference type="InterPro" id="IPR008269">
    <property type="entry name" value="Lon_proteolytic"/>
</dbReference>
<evidence type="ECO:0000256" key="15">
    <source>
        <dbReference type="RuleBase" id="RU000591"/>
    </source>
</evidence>
<dbReference type="SUPFAM" id="SSF88697">
    <property type="entry name" value="PUA domain-like"/>
    <property type="match status" value="1"/>
</dbReference>